<evidence type="ECO:0000256" key="2">
    <source>
        <dbReference type="ARBA" id="ARBA00008887"/>
    </source>
</evidence>
<dbReference type="Pfam" id="PF12781">
    <property type="entry name" value="AAA_9"/>
    <property type="match status" value="1"/>
</dbReference>
<dbReference type="SMART" id="SM00382">
    <property type="entry name" value="AAA"/>
    <property type="match status" value="3"/>
</dbReference>
<organism evidence="17 18">
    <name type="scientific">Metschnikowia aff. pulcherrima</name>
    <dbReference type="NCBI Taxonomy" id="2163413"/>
    <lineage>
        <taxon>Eukaryota</taxon>
        <taxon>Fungi</taxon>
        <taxon>Dikarya</taxon>
        <taxon>Ascomycota</taxon>
        <taxon>Saccharomycotina</taxon>
        <taxon>Pichiomycetes</taxon>
        <taxon>Metschnikowiaceae</taxon>
        <taxon>Metschnikowia</taxon>
    </lineage>
</organism>
<dbReference type="GO" id="GO:0005874">
    <property type="term" value="C:microtubule"/>
    <property type="evidence" value="ECO:0007669"/>
    <property type="project" value="UniProtKB-KW"/>
</dbReference>
<sequence>MGIDENCIPPFIEGLVSNSNNIPLACSNWAEGGCDFAASFCKSNQPDALFVIVRGNEYELASTLDQVKVQYELLISLIKLAGELVESVPLIAQIHVINIPNIERAIPELQPSSNGDSSDRRVDESSKGSQKDAYGQIMSIVALAIAPYFDYVSQKEELKSSYASVSATKKSFSELALSLRHLQHRIQSPELLAAIPLELRHLLSNPDSSQDPEIVSDLGTLNSLTKIVNLWIQQIQSITTMTNTVHEGSTLQDEVQFWAILEVTLTSLREQTRLPEVRCAIEILNAAKRFQVTLAFQNNLGIAELLEEVRSYNELLKDLPLSELAVTKENINGSLNSIEHLDSVVKMLFGNLKRWKGLSSVSLTRMVALIELLLEAIAQKLANLLMSIDLVSIIHSEFVTITSESLPRIFLTIDDNIKFMVNLIRELMRKRQEKFMPVKIESPLLTLIKERLEHVQSLRHRHEELSRALTCLEGSEPHKQQLALAYTKEIVTSNPFDFSRQGLSVWSVSQQLYFQAFTKVLQNLSAMMNRKFDQCHVFAEYVSLLENLQGNSNSDTSTLFLLFIDDRHKLDILEKASTDIEDVIALSYSMAEDASNEPAFSFYSFFEWELSAKARLSFYTEGLMKLLGESWRNYSVGSKIDSKITSFLQKMGSLDSSTKWINHALSVTERMNTMGSVLRVIRLSQSDRFQLEMNWDTNLNDLLHQGESLLSIGVEIPSALRMRFDRCKALKPIVYSIEEHLSLLEEMAESSDDRECVAKFGFLVENVEAQVFQNLEEVLKLTWSMIVLEMSLHQSDDPLANAFQVEKSSLTQISVFQESVHQLHHLRNAFHNVYDVLYNRRIPALLSCEYSLGEISAGILEIQSDVNTILRADFWNLDMLVETVNRDISAVIAEKCKRELESMSSLLSGVSDRHLDRHMNIRSHVMIFEDGLLLVTPPLESSKLAWIESVGAIIMLTEKVCLVSKSGTALRIAFSRAEVQQDAILKVMSTIENAYVRSCDYISQWKSIESLFSLENDIEEAFFPPDMPSEKCLGEVDKILKMSKIFDDKSGVFRVNDAMHISFLKIAKHVSTRFDAIQEKVLQILIQRLQLESRKCAEDLSAAQASLLKIHSFTGPNQSVLASVGRIYAIQSSLSNWSELIQSLTRCQLYLYRHNVSAAAGCIYVEQLEGQLSTVKDLHSKKLEMVNSNFDSLTLKLRSLWSDVLGQARELSEAWSENRPISAALVPLAALAVIARYRSNIIDLIAQRDGLLEIAVFMTIQVEKEECLAILEEDIEELKFVWTTIQSLWERLELAKNQNWGETPVREFKHQMEGILNDCNDCHVAVRQYSAFNTLQSTIREILKNIPMLLELKSSALEDRHWEQIFALAGLEKRKSARLSVRDVLEINHQMHEGIIRDVLEKANGEQQVQESLNGIRDDWSTISFETFNHGGKCRLIKNWSSLFDQCAANLGTLANIKHSMFHAQFERERDELESKLNILMNLLNTWVEVQKQWVYLDGVFGDNSEIKTSLPLESSRFNNISFEFLALLKRVSTFELVIDVITIKDLPKTMNRLSVSLMKTVKGLTDFLDQQRDRFPRLFFLGNEDLLELLGSGNHTQRINKHMRKMFPGVALISIDQETSLIRAVSSPQGEVVELISPVSLIKNHALTQWLTALETEIKFTMSAMACQAVKEVDEVCLTKHQIEGTNLKGILDRLSHQILIVAFQVRFTKSIDKAIAANELETQLEFYNTLIGILSDLAAKSEESIFQSKMRCLLIESLHHRDIVEALIGADTAQKISIWNSQQLFYCDPENQDPFKRVLVKQGRFEFAYGFEYLGVVDRLANTPLVSKCFLAMSQALAQKLGGSPFGPAGTGKTECVKALGQNLGRMVLVFCCDESFDYQSMGRLLLGICKVGCWGCFDEFNRLEETILSSLSTQIELIETSLQLSETVELSNKELIVNPHTGIFVTMNPEYSGRNELPENLKKLFRGFAMNKPDKEKIAEIILTSQGFSCSRELSEILIPFFLKLQGSVSHQRHYDFGLRAIKSILNKAGSIRKGSTSLQHSADLRSTEISIIVQSLIESVAPKLVKADEIIFEDLLSEFQLSDSAILALDTSFTVQISKQLELEGLTPTTEILRKCTQLFQIQQSHHGFMLVGHSGSGKTTVMDLVLKALREAEDVSFQKYTIDSKVLTKEKLYGSLDPITREWTDGLLTKIIREIAANVKGELERRTWVVFDGDIDPEWAENLNSLLDDNKLLTLPNGERLELPPMMRIVFEVLSLDYATPATVSRCAMVWFDKSLVAMGLIWNHHLHLLRLSSEEIAELASWMQSTRVQYLLSEVVEFILSLFLEPFIEKTYEFASSLSHIMDLSAHRVINGLFVYLKTHISDLYTHVSSDTAIENLDVFVCKALALSFMWAFGGDCRLEDKEKLREFLSTSELFCKLDLPSNVFHCKIAYPSFEWDSWAASVEHVDLEPNQVLDPGVIVPTVDTVMHETLIHGVINKHSPLILCGPPGSGKTMTFLKALRSSSNLELISLNFSKDTTPEALLSTLEQHCEYKVTNTGVELSPKVEGKWAVVFCDEINLPSVDKFGSQRTISFMRQLVERSGFWRPSDLTWVDLRHIQFVGACNDPNDPGRNKLEHRFMRHVTLVMVDYPGQESLSQIYTTFNRASLKCAPSVRHFSDALTNSMIGVYDATRLFLTTEKQSHYIYSPRELTRWCRGILDALMNLSNLNLRDLIRLWYHEGLRLFYDRIVEEEHRLWCQELFWSIAARHFPNLDLESALKSPVLYSMWLTGQYEPVSETALSTFMKERLRVFSEEEMEVDLILYEDMLDHALRIDRVLRQHQGHMILVGPSTSGKTCLTKFVTWMNGMRLVQLKVHSDYTVEEFELALRDVLISCAKGDQICFLIDESSILEASFIERMNSLLANSEIPGLFEGEEFDSLVKLCATEASMQGLILDTTDEIYKWFTSQITKNLHVVFTMSELQSENRPQINSSPALFNRCVMSWMGDWSDASLGTVAEKMIGEIPLDQSNFTVPSQFVSFTKRRAASFRDIVVDTLVWIHREVYLTEVAVPKQFLDFLLLFKDLFTQTERELEQTQRQTNIGLDKLRETVLEVGEMKKVLSEKKTDLQAKDQSARKMLNKMILDQNESERKREFSVATKAELEKQEAEISTRRAAVMRDLEVAEPAVIEAQRGVQDIKKQHLTELRSMSNPPASIKLAMESVCVLLGYQVSSWRDVQSVVRQDDFIAKIVTFDNESQLLPELRNYMEEVYLSRSDYNFETIHRASKACGPLLQWVIAQIRYSEILIRVGPLREEVAALETYALKSKAKLMAIAEMIQELEQSIETYKNEYSEVIREAEKIKSEMSNIEEKVSRSLKLIENLTKERQRWQESTKDFQKKREQVVGNSILGAAFSTYCGNFGQKERKELVDKWKQRLKLAEIQFDTSVSLTSMLTTSAEKACWSKSGLPDDELFVENFAIQTRSDFPLIIDPTGEIQPVLEMSLGKKYIATSFLSDSFIKTVEDALKFGGVVLVQNAELYNPVLDSVLRNDISHRGGRRMIQIGSRSVVLLEQFGLILYTRDSRASISAFVKSRTTPLNFTITQSNLESRVLNASLEHFDPDLEKQRVELGVLHSDYNNRLLNLRKQFLSTLNNIKGTILDNDDVIDSLEKMEIESKSIDEKMAQSEKTMMSVVDTRLHFGKLASHLENIFAITMSFAKMNRLYNFSFRRFIELFKKVLDTFSEATEIEAVVKKLYDMVYRIIFPTLRNLDKASFYVCLAVSNHTAEADGRVRDSIIKLLEWSATEHNISEILLTLNSHLTGKMSPEIIDHWEESLEKLKGDRQLEPIRHLLDWYVDKSRKKSRRLAIEQYCSAVFGGNLANEPSLTEWVRQSHGPYMFPTSESYDITFQIKLLARLVSKSLVQVSMGAKEGVKAATGALESAMRKGTWVLVQNIQMSPLWLTHLLGILQSREAKEGFQLFMTCSLEAADIPNELIGMCSVFITEVRPQWKTMLSETFESLIDTKKSLPELHVCFLLSWYHTTIQERLKYAPLSFEKNYDINESDVIAAGFTIGKIFEKITSKSELWDEISWTEIAFRVGQIIYGGKISSSADSLYCIELANSLFCEESQKSGFNLVKNDIAAKSNIELIIPDATSAGEYQQWIAELPATIPLEWIGLESEVSDEAREREAESASTRASKLLQDDLLYWQ</sequence>
<gene>
    <name evidence="17" type="primary">MPUL0A14470</name>
    <name evidence="17" type="ORF">METSCH_A14470</name>
</gene>
<dbReference type="SUPFAM" id="SSF52540">
    <property type="entry name" value="P-loop containing nucleoside triphosphate hydrolases"/>
    <property type="match status" value="4"/>
</dbReference>
<dbReference type="FunFam" id="3.40.50.300:FF:002357">
    <property type="entry name" value="Glutathione S-transferase class-mu 26 kDa isozyme"/>
    <property type="match status" value="1"/>
</dbReference>
<dbReference type="InterPro" id="IPR024743">
    <property type="entry name" value="Dynein_HC_stalk"/>
</dbReference>
<evidence type="ECO:0000256" key="8">
    <source>
        <dbReference type="ARBA" id="ARBA00022840"/>
    </source>
</evidence>
<dbReference type="Gene3D" id="1.10.287.2620">
    <property type="match status" value="1"/>
</dbReference>
<dbReference type="Gene3D" id="1.20.920.30">
    <property type="match status" value="1"/>
</dbReference>
<dbReference type="Gene3D" id="1.20.920.20">
    <property type="match status" value="1"/>
</dbReference>
<dbReference type="InterPro" id="IPR004273">
    <property type="entry name" value="Dynein_heavy_D6_P-loop"/>
</dbReference>
<dbReference type="InterPro" id="IPR035699">
    <property type="entry name" value="AAA_6"/>
</dbReference>
<dbReference type="Gene3D" id="1.10.8.720">
    <property type="entry name" value="Region D6 of dynein motor"/>
    <property type="match status" value="1"/>
</dbReference>
<dbReference type="Pfam" id="PF12774">
    <property type="entry name" value="AAA_6"/>
    <property type="match status" value="1"/>
</dbReference>
<evidence type="ECO:0000313" key="17">
    <source>
        <dbReference type="EMBL" id="QBM86800.1"/>
    </source>
</evidence>
<evidence type="ECO:0000256" key="7">
    <source>
        <dbReference type="ARBA" id="ARBA00022741"/>
    </source>
</evidence>
<dbReference type="GO" id="GO:0030286">
    <property type="term" value="C:dynein complex"/>
    <property type="evidence" value="ECO:0007669"/>
    <property type="project" value="UniProtKB-KW"/>
</dbReference>
<name>A0A4P6XI09_9ASCO</name>
<keyword evidence="9" id="KW-0243">Dynein</keyword>
<dbReference type="Gene3D" id="1.20.140.100">
    <property type="entry name" value="Dynein heavy chain, N-terminal domain 2"/>
    <property type="match status" value="1"/>
</dbReference>
<dbReference type="Pfam" id="PF08385">
    <property type="entry name" value="DHC_N1"/>
    <property type="match status" value="1"/>
</dbReference>
<dbReference type="Pfam" id="PF03028">
    <property type="entry name" value="Dynein_heavy"/>
    <property type="match status" value="1"/>
</dbReference>
<keyword evidence="5" id="KW-0963">Cytoplasm</keyword>
<accession>A0A4P6XI09</accession>
<evidence type="ECO:0000256" key="3">
    <source>
        <dbReference type="ARBA" id="ARBA00011655"/>
    </source>
</evidence>
<evidence type="ECO:0000256" key="9">
    <source>
        <dbReference type="ARBA" id="ARBA00023017"/>
    </source>
</evidence>
<proteinExistence type="inferred from homology"/>
<dbReference type="InterPro" id="IPR024317">
    <property type="entry name" value="Dynein_heavy_chain_D4_dom"/>
</dbReference>
<reference evidence="18" key="1">
    <citation type="submission" date="2019-03" db="EMBL/GenBank/DDBJ databases">
        <title>Snf2 controls pulcherriminic acid biosynthesis and connects pigmentation and antifungal activity of the yeast Metschnikowia pulcherrima.</title>
        <authorList>
            <person name="Gore-Lloyd D."/>
            <person name="Sumann I."/>
            <person name="Brachmann A.O."/>
            <person name="Schneeberger K."/>
            <person name="Ortiz-Merino R.A."/>
            <person name="Moreno-Beltran M."/>
            <person name="Schlaefli M."/>
            <person name="Kirner P."/>
            <person name="Santos Kron A."/>
            <person name="Wolfe K.H."/>
            <person name="Piel J."/>
            <person name="Ahrens C.H."/>
            <person name="Henk D."/>
            <person name="Freimoser F.M."/>
        </authorList>
    </citation>
    <scope>NUCLEOTIDE SEQUENCE [LARGE SCALE GENOMIC DNA]</scope>
    <source>
        <strain evidence="18">APC 1.2</strain>
    </source>
</reference>
<dbReference type="InterPro" id="IPR043157">
    <property type="entry name" value="Dynein_AAA1S"/>
</dbReference>
<protein>
    <recommendedName>
        <fullName evidence="4">Dynein heavy chain, cytoplasmic</fullName>
    </recommendedName>
    <alternativeName>
        <fullName evidence="13">Dynein heavy chain, cytosolic</fullName>
    </alternativeName>
</protein>
<keyword evidence="10 14" id="KW-0175">Coiled coil</keyword>
<keyword evidence="11" id="KW-0505">Motor protein</keyword>
<dbReference type="GO" id="GO:0051959">
    <property type="term" value="F:dynein light intermediate chain binding"/>
    <property type="evidence" value="ECO:0007669"/>
    <property type="project" value="InterPro"/>
</dbReference>
<dbReference type="InterPro" id="IPR042219">
    <property type="entry name" value="AAA_lid_11_sf"/>
</dbReference>
<evidence type="ECO:0000256" key="14">
    <source>
        <dbReference type="SAM" id="Coils"/>
    </source>
</evidence>
<feature type="region of interest" description="Disordered" evidence="15">
    <location>
        <begin position="108"/>
        <end position="130"/>
    </location>
</feature>
<dbReference type="InterPro" id="IPR003593">
    <property type="entry name" value="AAA+_ATPase"/>
</dbReference>
<evidence type="ECO:0000259" key="16">
    <source>
        <dbReference type="SMART" id="SM00382"/>
    </source>
</evidence>
<evidence type="ECO:0000313" key="18">
    <source>
        <dbReference type="Proteomes" id="UP000292447"/>
    </source>
</evidence>
<dbReference type="InterPro" id="IPR041466">
    <property type="entry name" value="Dynein_AAA5_ext"/>
</dbReference>
<dbReference type="GO" id="GO:0072384">
    <property type="term" value="P:organelle transport along microtubule"/>
    <property type="evidence" value="ECO:0007669"/>
    <property type="project" value="UniProtKB-ARBA"/>
</dbReference>
<dbReference type="GO" id="GO:0045505">
    <property type="term" value="F:dynein intermediate chain binding"/>
    <property type="evidence" value="ECO:0007669"/>
    <property type="project" value="InterPro"/>
</dbReference>
<dbReference type="PANTHER" id="PTHR45703:SF36">
    <property type="entry name" value="DYNEIN HEAVY CHAIN, CYTOPLASMIC"/>
    <property type="match status" value="1"/>
</dbReference>
<keyword evidence="7" id="KW-0547">Nucleotide-binding</keyword>
<dbReference type="Pfam" id="PF12777">
    <property type="entry name" value="MT"/>
    <property type="match status" value="1"/>
</dbReference>
<evidence type="ECO:0000256" key="1">
    <source>
        <dbReference type="ARBA" id="ARBA00004245"/>
    </source>
</evidence>
<dbReference type="FunFam" id="1.20.920.20:FF:000002">
    <property type="entry name" value="Cytoplasmic dynein 1 heavy chain"/>
    <property type="match status" value="1"/>
</dbReference>
<dbReference type="PANTHER" id="PTHR45703">
    <property type="entry name" value="DYNEIN HEAVY CHAIN"/>
    <property type="match status" value="1"/>
</dbReference>
<evidence type="ECO:0000256" key="15">
    <source>
        <dbReference type="SAM" id="MobiDB-lite"/>
    </source>
</evidence>
<dbReference type="GO" id="GO:0008569">
    <property type="term" value="F:minus-end-directed microtubule motor activity"/>
    <property type="evidence" value="ECO:0007669"/>
    <property type="project" value="InterPro"/>
</dbReference>
<dbReference type="Gene3D" id="1.10.472.130">
    <property type="match status" value="1"/>
</dbReference>
<comment type="similarity">
    <text evidence="2">Belongs to the dynein heavy chain family.</text>
</comment>
<keyword evidence="8" id="KW-0067">ATP-binding</keyword>
<keyword evidence="18" id="KW-1185">Reference proteome</keyword>
<feature type="domain" description="AAA+ ATPase" evidence="16">
    <location>
        <begin position="2484"/>
        <end position="2634"/>
    </location>
</feature>
<evidence type="ECO:0000256" key="11">
    <source>
        <dbReference type="ARBA" id="ARBA00023175"/>
    </source>
</evidence>
<dbReference type="Pfam" id="PF22597">
    <property type="entry name" value="DYN_lid"/>
    <property type="match status" value="1"/>
</dbReference>
<feature type="domain" description="AAA+ ATPase" evidence="16">
    <location>
        <begin position="2129"/>
        <end position="2262"/>
    </location>
</feature>
<dbReference type="Pfam" id="PF12775">
    <property type="entry name" value="AAA_7"/>
    <property type="match status" value="1"/>
</dbReference>
<evidence type="ECO:0000256" key="4">
    <source>
        <dbReference type="ARBA" id="ARBA00022197"/>
    </source>
</evidence>
<dbReference type="STRING" id="2163413.A0A4P6XI09"/>
<dbReference type="InterPro" id="IPR027417">
    <property type="entry name" value="P-loop_NTPase"/>
</dbReference>
<dbReference type="InterPro" id="IPR041658">
    <property type="entry name" value="AAA_lid_11"/>
</dbReference>
<dbReference type="Gene3D" id="6.10.140.1060">
    <property type="match status" value="1"/>
</dbReference>
<dbReference type="InterPro" id="IPR054354">
    <property type="entry name" value="DYNC2H1-like_lid"/>
</dbReference>
<dbReference type="GO" id="GO:0007097">
    <property type="term" value="P:nuclear migration"/>
    <property type="evidence" value="ECO:0007669"/>
    <property type="project" value="UniProtKB-ARBA"/>
</dbReference>
<dbReference type="Gene3D" id="3.40.50.300">
    <property type="entry name" value="P-loop containing nucleotide triphosphate hydrolases"/>
    <property type="match status" value="5"/>
</dbReference>
<dbReference type="InterPro" id="IPR026983">
    <property type="entry name" value="DHC"/>
</dbReference>
<dbReference type="Pfam" id="PF12780">
    <property type="entry name" value="AAA_8"/>
    <property type="match status" value="1"/>
</dbReference>
<dbReference type="Gene3D" id="1.10.8.710">
    <property type="match status" value="1"/>
</dbReference>
<comment type="subcellular location">
    <subcellularLocation>
        <location evidence="1">Cytoplasm</location>
        <location evidence="1">Cytoskeleton</location>
    </subcellularLocation>
</comment>
<dbReference type="InterPro" id="IPR042228">
    <property type="entry name" value="Dynein_linker_3"/>
</dbReference>
<dbReference type="InterPro" id="IPR013594">
    <property type="entry name" value="Dynein_heavy_tail"/>
</dbReference>
<dbReference type="InterPro" id="IPR013602">
    <property type="entry name" value="Dynein_heavy_linker"/>
</dbReference>
<evidence type="ECO:0000256" key="5">
    <source>
        <dbReference type="ARBA" id="ARBA00022490"/>
    </source>
</evidence>
<evidence type="ECO:0000256" key="6">
    <source>
        <dbReference type="ARBA" id="ARBA00022701"/>
    </source>
</evidence>
<keyword evidence="12" id="KW-0206">Cytoskeleton</keyword>
<comment type="subunit">
    <text evidence="3">Consists of at least two heavy chains and a number of intermediate and light chains.</text>
</comment>
<dbReference type="Gene3D" id="1.20.58.1120">
    <property type="match status" value="1"/>
</dbReference>
<dbReference type="Pfam" id="PF18198">
    <property type="entry name" value="AAA_lid_11"/>
    <property type="match status" value="1"/>
</dbReference>
<keyword evidence="6" id="KW-0493">Microtubule</keyword>
<dbReference type="Proteomes" id="UP000292447">
    <property type="component" value="Chromosome I"/>
</dbReference>
<feature type="coiled-coil region" evidence="14">
    <location>
        <begin position="3314"/>
        <end position="3383"/>
    </location>
</feature>
<feature type="domain" description="AAA+ ATPase" evidence="16">
    <location>
        <begin position="1844"/>
        <end position="1977"/>
    </location>
</feature>
<feature type="compositionally biased region" description="Basic and acidic residues" evidence="15">
    <location>
        <begin position="117"/>
        <end position="130"/>
    </location>
</feature>
<dbReference type="Pfam" id="PF08393">
    <property type="entry name" value="DHC_N2"/>
    <property type="match status" value="1"/>
</dbReference>
<evidence type="ECO:0000256" key="10">
    <source>
        <dbReference type="ARBA" id="ARBA00023054"/>
    </source>
</evidence>
<dbReference type="GO" id="GO:0005524">
    <property type="term" value="F:ATP binding"/>
    <property type="evidence" value="ECO:0007669"/>
    <property type="project" value="UniProtKB-KW"/>
</dbReference>
<evidence type="ECO:0000256" key="13">
    <source>
        <dbReference type="ARBA" id="ARBA00033439"/>
    </source>
</evidence>
<evidence type="ECO:0000256" key="12">
    <source>
        <dbReference type="ARBA" id="ARBA00023212"/>
    </source>
</evidence>
<dbReference type="CDD" id="cd00009">
    <property type="entry name" value="AAA"/>
    <property type="match status" value="1"/>
</dbReference>
<dbReference type="FunFam" id="3.40.50.300:FF:000071">
    <property type="entry name" value="Cytoplasmic dynein heavy chain 1"/>
    <property type="match status" value="1"/>
</dbReference>
<dbReference type="InterPro" id="IPR042222">
    <property type="entry name" value="Dynein_2_N"/>
</dbReference>
<dbReference type="Pfam" id="PF17852">
    <property type="entry name" value="Dynein_AAA_lid"/>
    <property type="match status" value="1"/>
</dbReference>
<dbReference type="InterPro" id="IPR035706">
    <property type="entry name" value="AAA_9"/>
</dbReference>
<dbReference type="Gene3D" id="3.20.180.20">
    <property type="entry name" value="Dynein heavy chain, N-terminal domain 2"/>
    <property type="match status" value="1"/>
</dbReference>
<dbReference type="EMBL" id="CP034456">
    <property type="protein sequence ID" value="QBM86800.1"/>
    <property type="molecule type" value="Genomic_DNA"/>
</dbReference>